<keyword evidence="3" id="KW-0677">Repeat</keyword>
<feature type="compositionally biased region" description="Basic and acidic residues" evidence="4">
    <location>
        <begin position="142"/>
        <end position="151"/>
    </location>
</feature>
<accession>A0A448ZSE4</accession>
<feature type="region of interest" description="Disordered" evidence="4">
    <location>
        <begin position="299"/>
        <end position="395"/>
    </location>
</feature>
<name>A0A448ZSE4_9STRA</name>
<feature type="compositionally biased region" description="Polar residues" evidence="4">
    <location>
        <begin position="154"/>
        <end position="174"/>
    </location>
</feature>
<evidence type="ECO:0000313" key="7">
    <source>
        <dbReference type="Proteomes" id="UP000291116"/>
    </source>
</evidence>
<dbReference type="PANTHER" id="PTHR48053:SF126">
    <property type="entry name" value="MDIS1-INTERACTING RECEPTOR LIKE KINASE 2-LIKE ISOFORM X1"/>
    <property type="match status" value="1"/>
</dbReference>
<keyword evidence="5" id="KW-1133">Transmembrane helix</keyword>
<feature type="transmembrane region" description="Helical" evidence="5">
    <location>
        <begin position="403"/>
        <end position="426"/>
    </location>
</feature>
<dbReference type="Pfam" id="PF13855">
    <property type="entry name" value="LRR_8"/>
    <property type="match status" value="1"/>
</dbReference>
<dbReference type="OrthoDB" id="205182at2759"/>
<dbReference type="GO" id="GO:0016020">
    <property type="term" value="C:membrane"/>
    <property type="evidence" value="ECO:0007669"/>
    <property type="project" value="UniProtKB-SubCell"/>
</dbReference>
<evidence type="ECO:0000256" key="3">
    <source>
        <dbReference type="ARBA" id="ARBA00022737"/>
    </source>
</evidence>
<dbReference type="InterPro" id="IPR051716">
    <property type="entry name" value="Plant_RL_S/T_kinase"/>
</dbReference>
<feature type="region of interest" description="Disordered" evidence="4">
    <location>
        <begin position="439"/>
        <end position="478"/>
    </location>
</feature>
<evidence type="ECO:0000256" key="5">
    <source>
        <dbReference type="SAM" id="Phobius"/>
    </source>
</evidence>
<evidence type="ECO:0000313" key="6">
    <source>
        <dbReference type="EMBL" id="VEU44914.1"/>
    </source>
</evidence>
<dbReference type="Gene3D" id="3.80.10.10">
    <property type="entry name" value="Ribonuclease Inhibitor"/>
    <property type="match status" value="3"/>
</dbReference>
<proteinExistence type="predicted"/>
<protein>
    <recommendedName>
        <fullName evidence="8">L domain-like protein</fullName>
    </recommendedName>
</protein>
<feature type="compositionally biased region" description="Pro residues" evidence="4">
    <location>
        <begin position="467"/>
        <end position="476"/>
    </location>
</feature>
<evidence type="ECO:0000256" key="2">
    <source>
        <dbReference type="ARBA" id="ARBA00022729"/>
    </source>
</evidence>
<sequence length="865" mass="93481">MSSKKNNRSRKDVARNHGGGSESDNEKNNRGADPPPASTRPPTTRQRPNQEGDGDDFDCRPTKPPARNDSSSGRRLGLAPTKSSRRSRSRNSTSDLKKVPAATSDATDKKSAASEAISKTEAKASPKNPSAEPTVHRQKAKNSPDRDDAKLPQKQGSTKKGIARSQNVAKNSGTEKGMEKTRVTPSAFRSVSTSGPNSGNTNNHAGRNSFNDDDGSQADQTLSTAPGPPSLRIRNHYSLRPGAYRITTGGVARFVDANDDLDNDTALDIIDDNVTTLDPTLPFGSNFAQDDYMPLPPPMRPTTSDGSSFYDFHSNRIGGSQESHGQLTYGSRGGSNGDQNTGGAVSTVPTAETTRSSGERSSSRTRSKRKKSSRRDIPSVNKTVNKTESTEISSTRPRFTTRFLLLMGCLVILLLVVCVSVTVVYARAGNLRSKEDQEKNGVIMISEDSEDEDDDDDDDETTMFPTVSPPSSPPFSSPQLTPMNAFVEALPEYTKESIGDPESPQSKALQWMSTYDNAETFSMARKLQRFALMTLNFSVAGDDLASATLMFYTALNECDWYKSTCVDGMFTELTLVSKKATYGTIVPELALLSSLELLGLNQNSLAGTIPTELGLMTSLREINMNGNRFRGTIPTEFGRLTNLEYIDLGDNLLSGPIPTEIGSWNKLLYLNVTGNDLTGDIPSEIGRITDLASISLSFNKLKGSLPPEFGLLGKIKVFDVGKNYLTGDFVSAVKSSKFTLETLDVESNKFSGSLPSAIGDLTKLSRLDVSANGLTGVLPREIGGLTDLVALDVSSNELRGTIPSELGMLTNAGSMLLQFNLFSGTVPEEICDLTDSLFTKLVQENLVVDCTNECDCCQYPPKCFL</sequence>
<feature type="compositionally biased region" description="Polar residues" evidence="4">
    <location>
        <begin position="337"/>
        <end position="352"/>
    </location>
</feature>
<dbReference type="AlphaFoldDB" id="A0A448ZSE4"/>
<feature type="compositionally biased region" description="Acidic residues" evidence="4">
    <location>
        <begin position="447"/>
        <end position="461"/>
    </location>
</feature>
<feature type="compositionally biased region" description="Low complexity" evidence="4">
    <location>
        <begin position="190"/>
        <end position="203"/>
    </location>
</feature>
<dbReference type="Pfam" id="PF00560">
    <property type="entry name" value="LRR_1"/>
    <property type="match status" value="3"/>
</dbReference>
<keyword evidence="5" id="KW-0472">Membrane</keyword>
<dbReference type="FunFam" id="3.80.10.10:FF:000383">
    <property type="entry name" value="Leucine-rich repeat receptor protein kinase EMS1"/>
    <property type="match status" value="2"/>
</dbReference>
<evidence type="ECO:0000256" key="1">
    <source>
        <dbReference type="ARBA" id="ARBA00004167"/>
    </source>
</evidence>
<feature type="compositionally biased region" description="Polar residues" evidence="4">
    <location>
        <begin position="380"/>
        <end position="395"/>
    </location>
</feature>
<feature type="region of interest" description="Disordered" evidence="4">
    <location>
        <begin position="1"/>
        <end position="236"/>
    </location>
</feature>
<dbReference type="SUPFAM" id="SSF52058">
    <property type="entry name" value="L domain-like"/>
    <property type="match status" value="1"/>
</dbReference>
<comment type="subcellular location">
    <subcellularLocation>
        <location evidence="1">Membrane</location>
        <topology evidence="1">Single-pass membrane protein</topology>
    </subcellularLocation>
</comment>
<feature type="compositionally biased region" description="Basic residues" evidence="4">
    <location>
        <begin position="363"/>
        <end position="373"/>
    </location>
</feature>
<keyword evidence="7" id="KW-1185">Reference proteome</keyword>
<gene>
    <name evidence="6" type="ORF">PSNMU_V1.4_AUG-EV-PASAV3_0120550</name>
</gene>
<keyword evidence="2" id="KW-0732">Signal</keyword>
<dbReference type="EMBL" id="CAACVS010000676">
    <property type="protein sequence ID" value="VEU44914.1"/>
    <property type="molecule type" value="Genomic_DNA"/>
</dbReference>
<organism evidence="6 7">
    <name type="scientific">Pseudo-nitzschia multistriata</name>
    <dbReference type="NCBI Taxonomy" id="183589"/>
    <lineage>
        <taxon>Eukaryota</taxon>
        <taxon>Sar</taxon>
        <taxon>Stramenopiles</taxon>
        <taxon>Ochrophyta</taxon>
        <taxon>Bacillariophyta</taxon>
        <taxon>Bacillariophyceae</taxon>
        <taxon>Bacillariophycidae</taxon>
        <taxon>Bacillariales</taxon>
        <taxon>Bacillariaceae</taxon>
        <taxon>Pseudo-nitzschia</taxon>
    </lineage>
</organism>
<dbReference type="InterPro" id="IPR001611">
    <property type="entry name" value="Leu-rich_rpt"/>
</dbReference>
<dbReference type="InterPro" id="IPR032675">
    <property type="entry name" value="LRR_dom_sf"/>
</dbReference>
<evidence type="ECO:0000256" key="4">
    <source>
        <dbReference type="SAM" id="MobiDB-lite"/>
    </source>
</evidence>
<feature type="compositionally biased region" description="Polar residues" evidence="4">
    <location>
        <begin position="317"/>
        <end position="329"/>
    </location>
</feature>
<evidence type="ECO:0008006" key="8">
    <source>
        <dbReference type="Google" id="ProtNLM"/>
    </source>
</evidence>
<keyword evidence="5" id="KW-0812">Transmembrane</keyword>
<feature type="compositionally biased region" description="Basic and acidic residues" evidence="4">
    <location>
        <begin position="106"/>
        <end position="124"/>
    </location>
</feature>
<reference evidence="6 7" key="1">
    <citation type="submission" date="2019-01" db="EMBL/GenBank/DDBJ databases">
        <authorList>
            <person name="Ferrante I. M."/>
        </authorList>
    </citation>
    <scope>NUCLEOTIDE SEQUENCE [LARGE SCALE GENOMIC DNA]</scope>
    <source>
        <strain evidence="6 7">B856</strain>
    </source>
</reference>
<dbReference type="PANTHER" id="PTHR48053">
    <property type="entry name" value="LEUCINE RICH REPEAT FAMILY PROTEIN, EXPRESSED"/>
    <property type="match status" value="1"/>
</dbReference>
<dbReference type="Proteomes" id="UP000291116">
    <property type="component" value="Unassembled WGS sequence"/>
</dbReference>